<reference evidence="2" key="1">
    <citation type="submission" date="2014-03" db="EMBL/GenBank/DDBJ databases">
        <title>The Genome Sequence of Puccinia striiformis f. sp. tritici PST-78.</title>
        <authorList>
            <consortium name="The Broad Institute Genome Sequencing Platform"/>
            <person name="Cuomo C."/>
            <person name="Hulbert S."/>
            <person name="Chen X."/>
            <person name="Walker B."/>
            <person name="Young S.K."/>
            <person name="Zeng Q."/>
            <person name="Gargeya S."/>
            <person name="Fitzgerald M."/>
            <person name="Haas B."/>
            <person name="Abouelleil A."/>
            <person name="Alvarado L."/>
            <person name="Arachchi H.M."/>
            <person name="Berlin A.M."/>
            <person name="Chapman S.B."/>
            <person name="Goldberg J."/>
            <person name="Griggs A."/>
            <person name="Gujja S."/>
            <person name="Hansen M."/>
            <person name="Howarth C."/>
            <person name="Imamovic A."/>
            <person name="Larimer J."/>
            <person name="McCowan C."/>
            <person name="Montmayeur A."/>
            <person name="Murphy C."/>
            <person name="Neiman D."/>
            <person name="Pearson M."/>
            <person name="Priest M."/>
            <person name="Roberts A."/>
            <person name="Saif S."/>
            <person name="Shea T."/>
            <person name="Sisk P."/>
            <person name="Sykes S."/>
            <person name="Wortman J."/>
            <person name="Nusbaum C."/>
            <person name="Birren B."/>
        </authorList>
    </citation>
    <scope>NUCLEOTIDE SEQUENCE [LARGE SCALE GENOMIC DNA]</scope>
    <source>
        <strain evidence="2">race PST-78</strain>
    </source>
</reference>
<proteinExistence type="predicted"/>
<dbReference type="EMBL" id="AJIL01000035">
    <property type="protein sequence ID" value="KNF00732.1"/>
    <property type="molecule type" value="Genomic_DNA"/>
</dbReference>
<sequence>MTSIPVQLSEVDARKKAAMELTIEERLSKARSFADSYGQQTSGIVEFIEYLVSSGRIAEKGGGSQWWRGVNGLLILDLIDAQEALKQPISTTDSYNSPAVQYWIDYSLYWQEHRTSLIPLYLYKAQKLWWKAHQTSLHFGIHAFPGLLLLEPEMEIKFITTICVPNVDLTGLLSVPTNLMLIKLYTILAYPDHYPTQKLSFSKALLFAPAFYLRIVGATSDVLNIGLDSTRWGTAS</sequence>
<evidence type="ECO:0000313" key="1">
    <source>
        <dbReference type="EMBL" id="KNF00732.1"/>
    </source>
</evidence>
<comment type="caution">
    <text evidence="1">The sequence shown here is derived from an EMBL/GenBank/DDBJ whole genome shotgun (WGS) entry which is preliminary data.</text>
</comment>
<name>A0A0L0VNE5_9BASI</name>
<dbReference type="AlphaFoldDB" id="A0A0L0VNE5"/>
<gene>
    <name evidence="1" type="ORF">PSTG_06146</name>
</gene>
<protein>
    <submittedName>
        <fullName evidence="1">Uncharacterized protein</fullName>
    </submittedName>
</protein>
<accession>A0A0L0VNE5</accession>
<keyword evidence="2" id="KW-1185">Reference proteome</keyword>
<evidence type="ECO:0000313" key="2">
    <source>
        <dbReference type="Proteomes" id="UP000054564"/>
    </source>
</evidence>
<dbReference type="OrthoDB" id="2496970at2759"/>
<organism evidence="1 2">
    <name type="scientific">Puccinia striiformis f. sp. tritici PST-78</name>
    <dbReference type="NCBI Taxonomy" id="1165861"/>
    <lineage>
        <taxon>Eukaryota</taxon>
        <taxon>Fungi</taxon>
        <taxon>Dikarya</taxon>
        <taxon>Basidiomycota</taxon>
        <taxon>Pucciniomycotina</taxon>
        <taxon>Pucciniomycetes</taxon>
        <taxon>Pucciniales</taxon>
        <taxon>Pucciniaceae</taxon>
        <taxon>Puccinia</taxon>
    </lineage>
</organism>
<dbReference type="Proteomes" id="UP000054564">
    <property type="component" value="Unassembled WGS sequence"/>
</dbReference>